<evidence type="ECO:0000313" key="1">
    <source>
        <dbReference type="EMBL" id="KAK8538764.1"/>
    </source>
</evidence>
<name>A0ABR2DI85_9ROSI</name>
<dbReference type="Proteomes" id="UP001472677">
    <property type="component" value="Unassembled WGS sequence"/>
</dbReference>
<dbReference type="PANTHER" id="PTHR34285">
    <property type="entry name" value="OS08G0510800 PROTEIN"/>
    <property type="match status" value="1"/>
</dbReference>
<keyword evidence="2" id="KW-1185">Reference proteome</keyword>
<organism evidence="1 2">
    <name type="scientific">Hibiscus sabdariffa</name>
    <name type="common">roselle</name>
    <dbReference type="NCBI Taxonomy" id="183260"/>
    <lineage>
        <taxon>Eukaryota</taxon>
        <taxon>Viridiplantae</taxon>
        <taxon>Streptophyta</taxon>
        <taxon>Embryophyta</taxon>
        <taxon>Tracheophyta</taxon>
        <taxon>Spermatophyta</taxon>
        <taxon>Magnoliopsida</taxon>
        <taxon>eudicotyledons</taxon>
        <taxon>Gunneridae</taxon>
        <taxon>Pentapetalae</taxon>
        <taxon>rosids</taxon>
        <taxon>malvids</taxon>
        <taxon>Malvales</taxon>
        <taxon>Malvaceae</taxon>
        <taxon>Malvoideae</taxon>
        <taxon>Hibiscus</taxon>
    </lineage>
</organism>
<dbReference type="PANTHER" id="PTHR34285:SF3">
    <property type="entry name" value="OS08G0510800 PROTEIN"/>
    <property type="match status" value="1"/>
</dbReference>
<sequence length="94" mass="10859">MSVEFNLLPHGNPSFMLHFKPRFGDFSIKKSQSYAFDKAVNPTMVVFWRMIPQLKWGYDGGASEGKGVGKISLGVEDSIREEEWPNQYYLKWPN</sequence>
<accession>A0ABR2DI85</accession>
<protein>
    <submittedName>
        <fullName evidence="1">Uncharacterized protein</fullName>
    </submittedName>
</protein>
<evidence type="ECO:0000313" key="2">
    <source>
        <dbReference type="Proteomes" id="UP001472677"/>
    </source>
</evidence>
<reference evidence="1 2" key="1">
    <citation type="journal article" date="2024" name="G3 (Bethesda)">
        <title>Genome assembly of Hibiscus sabdariffa L. provides insights into metabolisms of medicinal natural products.</title>
        <authorList>
            <person name="Kim T."/>
        </authorList>
    </citation>
    <scope>NUCLEOTIDE SEQUENCE [LARGE SCALE GENOMIC DNA]</scope>
    <source>
        <strain evidence="1">TK-2024</strain>
        <tissue evidence="1">Old leaves</tissue>
    </source>
</reference>
<comment type="caution">
    <text evidence="1">The sequence shown here is derived from an EMBL/GenBank/DDBJ whole genome shotgun (WGS) entry which is preliminary data.</text>
</comment>
<gene>
    <name evidence="1" type="ORF">V6N12_034472</name>
</gene>
<proteinExistence type="predicted"/>
<dbReference type="EMBL" id="JBBPBM010000027">
    <property type="protein sequence ID" value="KAK8538764.1"/>
    <property type="molecule type" value="Genomic_DNA"/>
</dbReference>